<evidence type="ECO:0000313" key="1">
    <source>
        <dbReference type="EMBL" id="EKN70879.1"/>
    </source>
</evidence>
<dbReference type="EMBL" id="AJLS01000035">
    <property type="protein sequence ID" value="EKN70879.1"/>
    <property type="molecule type" value="Genomic_DNA"/>
</dbReference>
<reference evidence="1 2" key="1">
    <citation type="journal article" date="2012" name="Front. Microbiol.">
        <title>Redundancy and modularity in membrane-associated dissimilatory nitrate reduction in Bacillus.</title>
        <authorList>
            <person name="Heylen K."/>
            <person name="Keltjens J."/>
        </authorList>
    </citation>
    <scope>NUCLEOTIDE SEQUENCE [LARGE SCALE GENOMIC DNA]</scope>
    <source>
        <strain evidence="2">LMG 21833T</strain>
    </source>
</reference>
<protein>
    <recommendedName>
        <fullName evidence="3">BA3454 family stress response protein</fullName>
    </recommendedName>
</protein>
<comment type="caution">
    <text evidence="1">The sequence shown here is derived from an EMBL/GenBank/DDBJ whole genome shotgun (WGS) entry which is preliminary data.</text>
</comment>
<dbReference type="OrthoDB" id="2721802at2"/>
<evidence type="ECO:0000313" key="2">
    <source>
        <dbReference type="Proteomes" id="UP000006316"/>
    </source>
</evidence>
<sequence length="44" mass="5156">MIEVIVTVNYKDKKYQTNVIANKEMSCEKIKRLAKEQVVKQWGA</sequence>
<dbReference type="eggNOG" id="ENOG5030DF9">
    <property type="taxonomic scope" value="Bacteria"/>
</dbReference>
<dbReference type="AlphaFoldDB" id="K6DRB4"/>
<dbReference type="Proteomes" id="UP000006316">
    <property type="component" value="Unassembled WGS sequence"/>
</dbReference>
<dbReference type="PATRIC" id="fig|1117379.3.peg.700"/>
<proteinExistence type="predicted"/>
<dbReference type="InterPro" id="IPR049728">
    <property type="entry name" value="BA3454-like"/>
</dbReference>
<name>K6DRB4_9BACI</name>
<keyword evidence="2" id="KW-1185">Reference proteome</keyword>
<organism evidence="1 2">
    <name type="scientific">Neobacillus bataviensis LMG 21833</name>
    <dbReference type="NCBI Taxonomy" id="1117379"/>
    <lineage>
        <taxon>Bacteria</taxon>
        <taxon>Bacillati</taxon>
        <taxon>Bacillota</taxon>
        <taxon>Bacilli</taxon>
        <taxon>Bacillales</taxon>
        <taxon>Bacillaceae</taxon>
        <taxon>Neobacillus</taxon>
    </lineage>
</organism>
<accession>K6DRB4</accession>
<evidence type="ECO:0008006" key="3">
    <source>
        <dbReference type="Google" id="ProtNLM"/>
    </source>
</evidence>
<dbReference type="RefSeq" id="WP_007083721.1">
    <property type="nucleotide sequence ID" value="NZ_AJLS01000035.1"/>
</dbReference>
<gene>
    <name evidence="1" type="ORF">BABA_03419</name>
</gene>
<dbReference type="NCBIfam" id="NF033491">
    <property type="entry name" value="BA3454_fam"/>
    <property type="match status" value="1"/>
</dbReference>